<organism evidence="1 2">
    <name type="scientific">Portunus trituberculatus</name>
    <name type="common">Swimming crab</name>
    <name type="synonym">Neptunus trituberculatus</name>
    <dbReference type="NCBI Taxonomy" id="210409"/>
    <lineage>
        <taxon>Eukaryota</taxon>
        <taxon>Metazoa</taxon>
        <taxon>Ecdysozoa</taxon>
        <taxon>Arthropoda</taxon>
        <taxon>Crustacea</taxon>
        <taxon>Multicrustacea</taxon>
        <taxon>Malacostraca</taxon>
        <taxon>Eumalacostraca</taxon>
        <taxon>Eucarida</taxon>
        <taxon>Decapoda</taxon>
        <taxon>Pleocyemata</taxon>
        <taxon>Brachyura</taxon>
        <taxon>Eubrachyura</taxon>
        <taxon>Portunoidea</taxon>
        <taxon>Portunidae</taxon>
        <taxon>Portuninae</taxon>
        <taxon>Portunus</taxon>
    </lineage>
</organism>
<sequence>MKLKRALQQEAKYSWCMHSPSPSEGRGIYNKQNWPLRQHTLAPAIAVQDLLSPRCYLPPVATQPAATLIQPNLGL</sequence>
<dbReference type="AlphaFoldDB" id="A0A5B7FYM2"/>
<comment type="caution">
    <text evidence="1">The sequence shown here is derived from an EMBL/GenBank/DDBJ whole genome shotgun (WGS) entry which is preliminary data.</text>
</comment>
<gene>
    <name evidence="1" type="ORF">E2C01_044167</name>
</gene>
<evidence type="ECO:0000313" key="2">
    <source>
        <dbReference type="Proteomes" id="UP000324222"/>
    </source>
</evidence>
<dbReference type="EMBL" id="VSRR010009442">
    <property type="protein sequence ID" value="MPC50339.1"/>
    <property type="molecule type" value="Genomic_DNA"/>
</dbReference>
<protein>
    <submittedName>
        <fullName evidence="1">Uncharacterized protein</fullName>
    </submittedName>
</protein>
<dbReference type="Proteomes" id="UP000324222">
    <property type="component" value="Unassembled WGS sequence"/>
</dbReference>
<proteinExistence type="predicted"/>
<name>A0A5B7FYM2_PORTR</name>
<accession>A0A5B7FYM2</accession>
<keyword evidence="2" id="KW-1185">Reference proteome</keyword>
<evidence type="ECO:0000313" key="1">
    <source>
        <dbReference type="EMBL" id="MPC50339.1"/>
    </source>
</evidence>
<reference evidence="1 2" key="1">
    <citation type="submission" date="2019-05" db="EMBL/GenBank/DDBJ databases">
        <title>Another draft genome of Portunus trituberculatus and its Hox gene families provides insights of decapod evolution.</title>
        <authorList>
            <person name="Jeong J.-H."/>
            <person name="Song I."/>
            <person name="Kim S."/>
            <person name="Choi T."/>
            <person name="Kim D."/>
            <person name="Ryu S."/>
            <person name="Kim W."/>
        </authorList>
    </citation>
    <scope>NUCLEOTIDE SEQUENCE [LARGE SCALE GENOMIC DNA]</scope>
    <source>
        <tissue evidence="1">Muscle</tissue>
    </source>
</reference>